<reference evidence="1" key="1">
    <citation type="journal article" date="2023" name="Science">
        <title>Genome structures resolve the early diversification of teleost fishes.</title>
        <authorList>
            <person name="Parey E."/>
            <person name="Louis A."/>
            <person name="Montfort J."/>
            <person name="Bouchez O."/>
            <person name="Roques C."/>
            <person name="Iampietro C."/>
            <person name="Lluch J."/>
            <person name="Castinel A."/>
            <person name="Donnadieu C."/>
            <person name="Desvignes T."/>
            <person name="Floi Bucao C."/>
            <person name="Jouanno E."/>
            <person name="Wen M."/>
            <person name="Mejri S."/>
            <person name="Dirks R."/>
            <person name="Jansen H."/>
            <person name="Henkel C."/>
            <person name="Chen W.J."/>
            <person name="Zahm M."/>
            <person name="Cabau C."/>
            <person name="Klopp C."/>
            <person name="Thompson A.W."/>
            <person name="Robinson-Rechavi M."/>
            <person name="Braasch I."/>
            <person name="Lecointre G."/>
            <person name="Bobe J."/>
            <person name="Postlethwait J.H."/>
            <person name="Berthelot C."/>
            <person name="Roest Crollius H."/>
            <person name="Guiguen Y."/>
        </authorList>
    </citation>
    <scope>NUCLEOTIDE SEQUENCE</scope>
    <source>
        <strain evidence="1">WJC10195</strain>
    </source>
</reference>
<dbReference type="PANTHER" id="PTHR37984:SF9">
    <property type="entry name" value="INTEGRASE CATALYTIC DOMAIN-CONTAINING PROTEIN"/>
    <property type="match status" value="1"/>
</dbReference>
<protein>
    <recommendedName>
        <fullName evidence="3">Reverse transcriptase domain-containing protein</fullName>
    </recommendedName>
</protein>
<proteinExistence type="predicted"/>
<gene>
    <name evidence="1" type="ORF">SKAU_G00021480</name>
</gene>
<sequence length="196" mass="21935">MSALLRDHTGTVAVMDDILIFGKNKEEHDHNLRAIPTRQTDYKPLVPLIYTYDLDKVPLRCQRLLMCLMKFNAKVVHVLGKQLVVADMLSRNPLTDSGVPDTAEDVNAFVQAVMSTRSVTSDRLDSIRAATRQDVDLQRVASYIHEGWPSDMSLIPYSLHGFHAARAHLSEVNGLLLHDDRIIIPASQRKLGSPVT</sequence>
<name>A0A9Q1GD53_SYNKA</name>
<dbReference type="OrthoDB" id="7995463at2759"/>
<dbReference type="PANTHER" id="PTHR37984">
    <property type="entry name" value="PROTEIN CBG26694"/>
    <property type="match status" value="1"/>
</dbReference>
<keyword evidence="2" id="KW-1185">Reference proteome</keyword>
<dbReference type="InterPro" id="IPR043128">
    <property type="entry name" value="Rev_trsase/Diguanyl_cyclase"/>
</dbReference>
<evidence type="ECO:0000313" key="1">
    <source>
        <dbReference type="EMBL" id="KAJ8381370.1"/>
    </source>
</evidence>
<dbReference type="Gene3D" id="3.30.70.270">
    <property type="match status" value="1"/>
</dbReference>
<evidence type="ECO:0008006" key="3">
    <source>
        <dbReference type="Google" id="ProtNLM"/>
    </source>
</evidence>
<evidence type="ECO:0000313" key="2">
    <source>
        <dbReference type="Proteomes" id="UP001152622"/>
    </source>
</evidence>
<dbReference type="InterPro" id="IPR050951">
    <property type="entry name" value="Retrovirus_Pol_polyprotein"/>
</dbReference>
<comment type="caution">
    <text evidence="1">The sequence shown here is derived from an EMBL/GenBank/DDBJ whole genome shotgun (WGS) entry which is preliminary data.</text>
</comment>
<dbReference type="AlphaFoldDB" id="A0A9Q1GD53"/>
<organism evidence="1 2">
    <name type="scientific">Synaphobranchus kaupii</name>
    <name type="common">Kaup's arrowtooth eel</name>
    <dbReference type="NCBI Taxonomy" id="118154"/>
    <lineage>
        <taxon>Eukaryota</taxon>
        <taxon>Metazoa</taxon>
        <taxon>Chordata</taxon>
        <taxon>Craniata</taxon>
        <taxon>Vertebrata</taxon>
        <taxon>Euteleostomi</taxon>
        <taxon>Actinopterygii</taxon>
        <taxon>Neopterygii</taxon>
        <taxon>Teleostei</taxon>
        <taxon>Anguilliformes</taxon>
        <taxon>Synaphobranchidae</taxon>
        <taxon>Synaphobranchus</taxon>
    </lineage>
</organism>
<dbReference type="EMBL" id="JAINUF010000001">
    <property type="protein sequence ID" value="KAJ8381370.1"/>
    <property type="molecule type" value="Genomic_DNA"/>
</dbReference>
<dbReference type="Proteomes" id="UP001152622">
    <property type="component" value="Chromosome 1"/>
</dbReference>
<accession>A0A9Q1GD53</accession>